<dbReference type="SUPFAM" id="SSF50978">
    <property type="entry name" value="WD40 repeat-like"/>
    <property type="match status" value="1"/>
</dbReference>
<feature type="domain" description="CFA20" evidence="3">
    <location>
        <begin position="10"/>
        <end position="180"/>
    </location>
</feature>
<dbReference type="InterPro" id="IPR050630">
    <property type="entry name" value="WD_repeat_EMAP"/>
</dbReference>
<accession>A0A075B4R8</accession>
<dbReference type="EMBL" id="KE560523">
    <property type="protein sequence ID" value="EPZ36569.1"/>
    <property type="molecule type" value="Genomic_DNA"/>
</dbReference>
<dbReference type="SUPFAM" id="SSF82171">
    <property type="entry name" value="DPP6 N-terminal domain-like"/>
    <property type="match status" value="1"/>
</dbReference>
<evidence type="ECO:0000313" key="5">
    <source>
        <dbReference type="EMBL" id="EPZ36569.1"/>
    </source>
</evidence>
<dbReference type="OrthoDB" id="5965040at2759"/>
<dbReference type="Pfam" id="PF05018">
    <property type="entry name" value="CFA20_dom"/>
    <property type="match status" value="1"/>
</dbReference>
<evidence type="ECO:0000259" key="4">
    <source>
        <dbReference type="Pfam" id="PF23342"/>
    </source>
</evidence>
<dbReference type="InterPro" id="IPR036322">
    <property type="entry name" value="WD40_repeat_dom_sf"/>
</dbReference>
<dbReference type="SMART" id="SM00320">
    <property type="entry name" value="WD40"/>
    <property type="match status" value="8"/>
</dbReference>
<protein>
    <submittedName>
        <fullName evidence="5">Quinonprotein alcohol dehydrogenase-like superfamily domain-containing protein</fullName>
    </submittedName>
</protein>
<sequence>MTEDALYSSESVISLLKQLSIKSDNQWLEKKGNVTQIMDRTIGKPVFRIKGKHSVHNNYTILPSETLTRLSHKRGHLYLQWKPVDNLDLSMEVAMQVEGGMSFRINISTNEHTKANILIEISKKGHWSILYLNLNDLAMRFTRRGYRGLKEIKIGSSIVFRDAILSQNALKRMTFPRDVKYPNFKDGQWDDWYDWYSLNEANVFTKSWKEYNVATKGVNEQRLGVEYPVIENASISNNEIISKNEGSENNLMNYSCGVELNKVLGCVNCELFRVNEGSDEYIIIGHSGEIVDVCVTDDFIFSVQTKPSLLRVWDVKSKECLNVFSCVENPLGIIASVDQSMIIVRGRESQNRTSFVVYNVVKDGRGVRLEKKLNFYGDVVVYKFYASKFKSNTFYTVGNLGIKCWTIGDSRLKSFSFKLPSTSEIKKIEFIKQNGIYLIVVGTELGQLYLMNHDNGELVETIEMYSPIIDILIEKETILVSTRDKKLSIIRNNELYYSKRLDLTGEECPCKLFKTNQGILVLFQSGSMICYSKETLDKKKIQSWSQSNSTLKYFSLSKNNGAFLCYENGVISHLLKNGNQRRWKSENGFESVSSLAASSKYIIFGYQNGIIKLFDFNSKYISEQKPHNSRVTRILISDDEKSFMTFGETKLIKMGLKSVALLKKIGEVSTLGSVILHGYEGVEDYFILRDFESDEIGKIKIDARNVLKIFYSKYYKSAIFVYRNGLILFVDRESFKVTRKINIFKSDETIKHFTFNENKIFYILNEYPNELNISIISDKLTLPQRILIPNSNILDLSIIKNNLYIFYTSGVILEYSILNLTRKDPQIELPQQIALPEPEIEFNEIETSEIKELTTQDAFLVPSEDCCVSIVKVLSSQSTIQTPFHWNKSNNQIIYSCGNLIVAEEIATQNQKIYREASNYVNKISSFCCNMEYIAAVESRNRGSIIRLWNLETAICERILTCNSDYIKFIKFVPNNPFILVVSNQMNLINYNSGVIHSTVDLDEEIKNFEFDPNCDNEFVVCCKNKLLFWRIYNEKLTFMRESILPCDWTECEFTNIKFKQDSSNLLITTTNNGLVGLWDSRKGQCILSWSVDNIAINSLYVIDRKIFTGNLNGSLRCWKIAEWVEKHEQNFIENEVSLIFEKNFNLSIELIDFNDNNDGFVCLSDGSIWQASEKDGNEIVEFISSFQNLVDITSNDSIVASIHENGKLCLRTKIDDEWHCKTLNIEDLKNCSSISLSNETLVAVGFSDGSIKVFDIETEKKISEFQPSKSKITNIKFYSRFVSLSNVHTGATLNVLKEHKGSEINCINIKDHPFKENCSFMLVCCSDHRSSLWEMNWTSNDYLLVDWITFNNLNTGNLIGAFIGHDSIVLTSSNAVIQMYSIPERKVFRTLKLPRVLNSLEISPCMNFAIGACNNSPFITAIDLESGAFHDILAHSEEAKFIGFSLVQETKSLNGNFNKLDRKIEKNIKNKMKR</sequence>
<proteinExistence type="predicted"/>
<reference evidence="5 6" key="1">
    <citation type="journal article" date="2013" name="Curr. Biol.">
        <title>Shared signatures of parasitism and phylogenomics unite Cryptomycota and microsporidia.</title>
        <authorList>
            <person name="James T.Y."/>
            <person name="Pelin A."/>
            <person name="Bonen L."/>
            <person name="Ahrendt S."/>
            <person name="Sain D."/>
            <person name="Corradi N."/>
            <person name="Stajich J.E."/>
        </authorList>
    </citation>
    <scope>NUCLEOTIDE SEQUENCE [LARGE SCALE GENOMIC DNA]</scope>
    <source>
        <strain evidence="5 6">CSF55</strain>
    </source>
</reference>
<keyword evidence="1" id="KW-0853">WD repeat</keyword>
<dbReference type="SUPFAM" id="SSF50998">
    <property type="entry name" value="Quinoprotein alcohol dehydrogenase-like"/>
    <property type="match status" value="1"/>
</dbReference>
<evidence type="ECO:0000256" key="2">
    <source>
        <dbReference type="ARBA" id="ARBA00022737"/>
    </source>
</evidence>
<dbReference type="InterPro" id="IPR015943">
    <property type="entry name" value="WD40/YVTN_repeat-like_dom_sf"/>
</dbReference>
<keyword evidence="2" id="KW-0677">Repeat</keyword>
<dbReference type="Gene3D" id="2.130.10.10">
    <property type="entry name" value="YVTN repeat-like/Quinoprotein amine dehydrogenase"/>
    <property type="match status" value="4"/>
</dbReference>
<gene>
    <name evidence="5" type="ORF">O9G_001553</name>
</gene>
<dbReference type="InterPro" id="IPR001680">
    <property type="entry name" value="WD40_rpt"/>
</dbReference>
<keyword evidence="6" id="KW-1185">Reference proteome</keyword>
<feature type="domain" description="WDR90 4th beta-propeller" evidence="4">
    <location>
        <begin position="1233"/>
        <end position="1446"/>
    </location>
</feature>
<dbReference type="PANTHER" id="PTHR13720">
    <property type="entry name" value="WD-40 REPEAT PROTEIN"/>
    <property type="match status" value="1"/>
</dbReference>
<dbReference type="STRING" id="988480.A0A075B4R8"/>
<name>A0A075B4R8_ROZAC</name>
<dbReference type="PANTHER" id="PTHR13720:SF33">
    <property type="entry name" value="HELP DOMAIN-CONTAINING PROTEIN"/>
    <property type="match status" value="1"/>
</dbReference>
<evidence type="ECO:0000256" key="1">
    <source>
        <dbReference type="ARBA" id="ARBA00022574"/>
    </source>
</evidence>
<evidence type="ECO:0000259" key="3">
    <source>
        <dbReference type="Pfam" id="PF05018"/>
    </source>
</evidence>
<dbReference type="Pfam" id="PF23342">
    <property type="entry name" value="WDR90_beta-prop_4th"/>
    <property type="match status" value="1"/>
</dbReference>
<evidence type="ECO:0000313" key="6">
    <source>
        <dbReference type="Proteomes" id="UP000030755"/>
    </source>
</evidence>
<dbReference type="InterPro" id="IPR007714">
    <property type="entry name" value="CFA20_dom"/>
</dbReference>
<dbReference type="Proteomes" id="UP000030755">
    <property type="component" value="Unassembled WGS sequence"/>
</dbReference>
<dbReference type="InterPro" id="IPR011047">
    <property type="entry name" value="Quinoprotein_ADH-like_sf"/>
</dbReference>
<dbReference type="HOGENOM" id="CLU_249975_0_0_1"/>
<organism evidence="5 6">
    <name type="scientific">Rozella allomycis (strain CSF55)</name>
    <dbReference type="NCBI Taxonomy" id="988480"/>
    <lineage>
        <taxon>Eukaryota</taxon>
        <taxon>Fungi</taxon>
        <taxon>Fungi incertae sedis</taxon>
        <taxon>Cryptomycota</taxon>
        <taxon>Cryptomycota incertae sedis</taxon>
        <taxon>Rozella</taxon>
    </lineage>
</organism>
<dbReference type="InterPro" id="IPR055440">
    <property type="entry name" value="Beta-prop_WDR90_4th"/>
</dbReference>